<sequence length="458" mass="51524">MQQTTVSDQDTIADTLPRGARLLHGQYLVEQHLVGGGFGMTYLARDSLDRQVVIKECYPSAFCCRAGREVRPRSEAFHAQYESVVQNFINEARRLAKLEHPGIVHVHQVFEENNTAYMAMDFVDGLDLLTIREEDAGRLTRDVLERALRDTLEALAYVHDFDILHRDISPDNLLLTEEGKLTLIDFGAAREGYCRKTRALSAVLSVKDGYSPHEFYLKDIAQTPASDLYSVAATFYHLITGSAPPDSQKRLAALASDCDDPYQPLALGPWDASHNMLVCIDRALSVPQKDRIQSVAEWLELMDNDELLPVSKEHAETGQVPTWQVRELDPALFDAITSLVEDTNTHLRPGHEAKALHAMPRHGTAAPDAGDGADSADPEQKAKDRKLVDMFGEPIEDVEAWLREQDRLTQRSGARRDQHEAEDTEQEPAKTEGRERRAPLLRRVMGALTRRRRRSDET</sequence>
<dbReference type="Pfam" id="PF00069">
    <property type="entry name" value="Pkinase"/>
    <property type="match status" value="1"/>
</dbReference>
<feature type="domain" description="Protein kinase" evidence="6">
    <location>
        <begin position="27"/>
        <end position="308"/>
    </location>
</feature>
<keyword evidence="7" id="KW-0723">Serine/threonine-protein kinase</keyword>
<dbReference type="Gene3D" id="3.30.200.20">
    <property type="entry name" value="Phosphorylase Kinase, domain 1"/>
    <property type="match status" value="1"/>
</dbReference>
<keyword evidence="8" id="KW-1185">Reference proteome</keyword>
<keyword evidence="2" id="KW-0547">Nucleotide-binding</keyword>
<dbReference type="Proteomes" id="UP000322545">
    <property type="component" value="Unassembled WGS sequence"/>
</dbReference>
<dbReference type="PROSITE" id="PS00109">
    <property type="entry name" value="PROTEIN_KINASE_TYR"/>
    <property type="match status" value="1"/>
</dbReference>
<proteinExistence type="predicted"/>
<evidence type="ECO:0000313" key="7">
    <source>
        <dbReference type="EMBL" id="SHL86593.1"/>
    </source>
</evidence>
<dbReference type="Gene3D" id="1.10.510.10">
    <property type="entry name" value="Transferase(Phosphotransferase) domain 1"/>
    <property type="match status" value="1"/>
</dbReference>
<dbReference type="RefSeq" id="WP_149778991.1">
    <property type="nucleotide sequence ID" value="NZ_FRCB01000003.1"/>
</dbReference>
<feature type="compositionally biased region" description="Basic residues" evidence="5">
    <location>
        <begin position="449"/>
        <end position="458"/>
    </location>
</feature>
<evidence type="ECO:0000256" key="3">
    <source>
        <dbReference type="ARBA" id="ARBA00022777"/>
    </source>
</evidence>
<keyword evidence="4" id="KW-0067">ATP-binding</keyword>
<dbReference type="PANTHER" id="PTHR43289">
    <property type="entry name" value="MITOGEN-ACTIVATED PROTEIN KINASE KINASE KINASE 20-RELATED"/>
    <property type="match status" value="1"/>
</dbReference>
<dbReference type="EMBL" id="FRCB01000003">
    <property type="protein sequence ID" value="SHL86593.1"/>
    <property type="molecule type" value="Genomic_DNA"/>
</dbReference>
<dbReference type="AlphaFoldDB" id="A0A1M7E4H0"/>
<protein>
    <submittedName>
        <fullName evidence="7">Serine/threonine protein kinase</fullName>
    </submittedName>
</protein>
<gene>
    <name evidence="7" type="ORF">SAMN05443432_103194</name>
</gene>
<dbReference type="PROSITE" id="PS50011">
    <property type="entry name" value="PROTEIN_KINASE_DOM"/>
    <property type="match status" value="1"/>
</dbReference>
<dbReference type="GO" id="GO:0005524">
    <property type="term" value="F:ATP binding"/>
    <property type="evidence" value="ECO:0007669"/>
    <property type="project" value="UniProtKB-KW"/>
</dbReference>
<name>A0A1M7E4H0_9RHOB</name>
<feature type="region of interest" description="Disordered" evidence="5">
    <location>
        <begin position="400"/>
        <end position="458"/>
    </location>
</feature>
<feature type="compositionally biased region" description="Low complexity" evidence="5">
    <location>
        <begin position="365"/>
        <end position="375"/>
    </location>
</feature>
<accession>A0A1M7E4H0</accession>
<evidence type="ECO:0000256" key="5">
    <source>
        <dbReference type="SAM" id="MobiDB-lite"/>
    </source>
</evidence>
<dbReference type="GO" id="GO:0004674">
    <property type="term" value="F:protein serine/threonine kinase activity"/>
    <property type="evidence" value="ECO:0007669"/>
    <property type="project" value="UniProtKB-KW"/>
</dbReference>
<keyword evidence="3 7" id="KW-0418">Kinase</keyword>
<dbReference type="PANTHER" id="PTHR43289:SF6">
    <property type="entry name" value="SERINE_THREONINE-PROTEIN KINASE NEKL-3"/>
    <property type="match status" value="1"/>
</dbReference>
<dbReference type="SUPFAM" id="SSF56112">
    <property type="entry name" value="Protein kinase-like (PK-like)"/>
    <property type="match status" value="1"/>
</dbReference>
<feature type="region of interest" description="Disordered" evidence="5">
    <location>
        <begin position="355"/>
        <end position="382"/>
    </location>
</feature>
<evidence type="ECO:0000256" key="4">
    <source>
        <dbReference type="ARBA" id="ARBA00022840"/>
    </source>
</evidence>
<reference evidence="7 8" key="1">
    <citation type="submission" date="2016-11" db="EMBL/GenBank/DDBJ databases">
        <authorList>
            <person name="Varghese N."/>
            <person name="Submissions S."/>
        </authorList>
    </citation>
    <scope>NUCLEOTIDE SEQUENCE [LARGE SCALE GENOMIC DNA]</scope>
    <source>
        <strain evidence="7 8">DSM 28249</strain>
    </source>
</reference>
<keyword evidence="1" id="KW-0808">Transferase</keyword>
<evidence type="ECO:0000256" key="1">
    <source>
        <dbReference type="ARBA" id="ARBA00022679"/>
    </source>
</evidence>
<dbReference type="InterPro" id="IPR000719">
    <property type="entry name" value="Prot_kinase_dom"/>
</dbReference>
<dbReference type="CDD" id="cd14014">
    <property type="entry name" value="STKc_PknB_like"/>
    <property type="match status" value="1"/>
</dbReference>
<evidence type="ECO:0000259" key="6">
    <source>
        <dbReference type="PROSITE" id="PS50011"/>
    </source>
</evidence>
<dbReference type="InterPro" id="IPR008266">
    <property type="entry name" value="Tyr_kinase_AS"/>
</dbReference>
<organism evidence="7 8">
    <name type="scientific">Roseovarius litoreus</name>
    <dbReference type="NCBI Taxonomy" id="1155722"/>
    <lineage>
        <taxon>Bacteria</taxon>
        <taxon>Pseudomonadati</taxon>
        <taxon>Pseudomonadota</taxon>
        <taxon>Alphaproteobacteria</taxon>
        <taxon>Rhodobacterales</taxon>
        <taxon>Roseobacteraceae</taxon>
        <taxon>Roseovarius</taxon>
    </lineage>
</organism>
<feature type="compositionally biased region" description="Basic and acidic residues" evidence="5">
    <location>
        <begin position="400"/>
        <end position="438"/>
    </location>
</feature>
<evidence type="ECO:0000313" key="8">
    <source>
        <dbReference type="Proteomes" id="UP000322545"/>
    </source>
</evidence>
<dbReference type="InterPro" id="IPR011009">
    <property type="entry name" value="Kinase-like_dom_sf"/>
</dbReference>
<evidence type="ECO:0000256" key="2">
    <source>
        <dbReference type="ARBA" id="ARBA00022741"/>
    </source>
</evidence>